<evidence type="ECO:0000256" key="2">
    <source>
        <dbReference type="ARBA" id="ARBA00022980"/>
    </source>
</evidence>
<evidence type="ECO:0000256" key="1">
    <source>
        <dbReference type="ARBA" id="ARBA00005251"/>
    </source>
</evidence>
<dbReference type="AlphaFoldDB" id="A0A840SJ78"/>
<dbReference type="GO" id="GO:0006412">
    <property type="term" value="P:translation"/>
    <property type="evidence" value="ECO:0007669"/>
    <property type="project" value="UniProtKB-UniRule"/>
</dbReference>
<dbReference type="InterPro" id="IPR000754">
    <property type="entry name" value="Ribosomal_uS9"/>
</dbReference>
<evidence type="ECO:0000313" key="8">
    <source>
        <dbReference type="Proteomes" id="UP000578697"/>
    </source>
</evidence>
<dbReference type="EMBL" id="JACHFR010000003">
    <property type="protein sequence ID" value="MBB5219432.1"/>
    <property type="molecule type" value="Genomic_DNA"/>
</dbReference>
<dbReference type="HAMAP" id="MF_00532_B">
    <property type="entry name" value="Ribosomal_uS9_B"/>
    <property type="match status" value="1"/>
</dbReference>
<proteinExistence type="inferred from homology"/>
<accession>A0A840SJ78</accession>
<gene>
    <name evidence="5" type="primary">rpsI</name>
    <name evidence="7" type="ORF">HNP77_001814</name>
</gene>
<comment type="caution">
    <text evidence="7">The sequence shown here is derived from an EMBL/GenBank/DDBJ whole genome shotgun (WGS) entry which is preliminary data.</text>
</comment>
<evidence type="ECO:0000256" key="4">
    <source>
        <dbReference type="ARBA" id="ARBA00035259"/>
    </source>
</evidence>
<keyword evidence="2 5" id="KW-0689">Ribosomal protein</keyword>
<dbReference type="Proteomes" id="UP000578697">
    <property type="component" value="Unassembled WGS sequence"/>
</dbReference>
<dbReference type="SUPFAM" id="SSF54211">
    <property type="entry name" value="Ribosomal protein S5 domain 2-like"/>
    <property type="match status" value="1"/>
</dbReference>
<dbReference type="GO" id="GO:0003735">
    <property type="term" value="F:structural constituent of ribosome"/>
    <property type="evidence" value="ECO:0007669"/>
    <property type="project" value="InterPro"/>
</dbReference>
<dbReference type="Gene3D" id="3.30.230.10">
    <property type="match status" value="1"/>
</dbReference>
<dbReference type="InterPro" id="IPR014721">
    <property type="entry name" value="Ribsml_uS5_D2-typ_fold_subgr"/>
</dbReference>
<dbReference type="Pfam" id="PF00380">
    <property type="entry name" value="Ribosomal_S9"/>
    <property type="match status" value="1"/>
</dbReference>
<organism evidence="7 8">
    <name type="scientific">Treponema rectale</name>
    <dbReference type="NCBI Taxonomy" id="744512"/>
    <lineage>
        <taxon>Bacteria</taxon>
        <taxon>Pseudomonadati</taxon>
        <taxon>Spirochaetota</taxon>
        <taxon>Spirochaetia</taxon>
        <taxon>Spirochaetales</taxon>
        <taxon>Treponemataceae</taxon>
        <taxon>Treponema</taxon>
    </lineage>
</organism>
<reference evidence="7 8" key="1">
    <citation type="submission" date="2020-08" db="EMBL/GenBank/DDBJ databases">
        <title>Genomic Encyclopedia of Type Strains, Phase IV (KMG-IV): sequencing the most valuable type-strain genomes for metagenomic binning, comparative biology and taxonomic classification.</title>
        <authorList>
            <person name="Goeker M."/>
        </authorList>
    </citation>
    <scope>NUCLEOTIDE SEQUENCE [LARGE SCALE GENOMIC DNA]</scope>
    <source>
        <strain evidence="7 8">DSM 103679</strain>
    </source>
</reference>
<dbReference type="GO" id="GO:0022627">
    <property type="term" value="C:cytosolic small ribosomal subunit"/>
    <property type="evidence" value="ECO:0007669"/>
    <property type="project" value="TreeGrafter"/>
</dbReference>
<dbReference type="InterPro" id="IPR023035">
    <property type="entry name" value="Ribosomal_uS9_bac/plastid"/>
</dbReference>
<dbReference type="NCBIfam" id="NF001099">
    <property type="entry name" value="PRK00132.1"/>
    <property type="match status" value="1"/>
</dbReference>
<dbReference type="GO" id="GO:0003723">
    <property type="term" value="F:RNA binding"/>
    <property type="evidence" value="ECO:0007669"/>
    <property type="project" value="TreeGrafter"/>
</dbReference>
<dbReference type="FunFam" id="3.30.230.10:FF:000001">
    <property type="entry name" value="30S ribosomal protein S9"/>
    <property type="match status" value="1"/>
</dbReference>
<evidence type="ECO:0000313" key="7">
    <source>
        <dbReference type="EMBL" id="MBB5219432.1"/>
    </source>
</evidence>
<dbReference type="InterPro" id="IPR020568">
    <property type="entry name" value="Ribosomal_Su5_D2-typ_SF"/>
</dbReference>
<dbReference type="InterPro" id="IPR020574">
    <property type="entry name" value="Ribosomal_uS9_CS"/>
</dbReference>
<comment type="similarity">
    <text evidence="1 5 6">Belongs to the universal ribosomal protein uS9 family.</text>
</comment>
<dbReference type="PANTHER" id="PTHR21569:SF1">
    <property type="entry name" value="SMALL RIBOSOMAL SUBUNIT PROTEIN US9M"/>
    <property type="match status" value="1"/>
</dbReference>
<sequence>MIKNIAIGTGRRKTAVARVFLREGSGKIVVNGKDVKEYFASESQVRIVNQPLLVTSNAGKYDILINVCGGGLSGQAAACLHGLSRALTQVDPNARPSLKANGYLTRDSRMVERKKYGQRGARRRFQFSKR</sequence>
<name>A0A840SJ78_9SPIR</name>
<keyword evidence="8" id="KW-1185">Reference proteome</keyword>
<dbReference type="PANTHER" id="PTHR21569">
    <property type="entry name" value="RIBOSOMAL PROTEIN S9"/>
    <property type="match status" value="1"/>
</dbReference>
<evidence type="ECO:0000256" key="3">
    <source>
        <dbReference type="ARBA" id="ARBA00023274"/>
    </source>
</evidence>
<dbReference type="RefSeq" id="WP_184652865.1">
    <property type="nucleotide sequence ID" value="NZ_JACHFR010000003.1"/>
</dbReference>
<evidence type="ECO:0000256" key="5">
    <source>
        <dbReference type="HAMAP-Rule" id="MF_00532"/>
    </source>
</evidence>
<evidence type="ECO:0000256" key="6">
    <source>
        <dbReference type="RuleBase" id="RU003815"/>
    </source>
</evidence>
<dbReference type="PROSITE" id="PS00360">
    <property type="entry name" value="RIBOSOMAL_S9"/>
    <property type="match status" value="1"/>
</dbReference>
<keyword evidence="3 5" id="KW-0687">Ribonucleoprotein</keyword>
<protein>
    <recommendedName>
        <fullName evidence="4 5">Small ribosomal subunit protein uS9</fullName>
    </recommendedName>
</protein>